<evidence type="ECO:0000313" key="1">
    <source>
        <dbReference type="Ensembl" id="ENSOARP00020060049.1"/>
    </source>
</evidence>
<reference evidence="1" key="2">
    <citation type="submission" date="2025-08" db="UniProtKB">
        <authorList>
            <consortium name="Ensembl"/>
        </authorList>
    </citation>
    <scope>IDENTIFICATION</scope>
</reference>
<proteinExistence type="predicted"/>
<protein>
    <submittedName>
        <fullName evidence="1">Uncharacterized protein</fullName>
    </submittedName>
</protein>
<dbReference type="Ensembl" id="ENSOART00020042532.1">
    <property type="protein sequence ID" value="ENSOARP00020060049.1"/>
    <property type="gene ID" value="ENSOARG00020015983.2"/>
</dbReference>
<name>A0AC11ELG4_SHEEP</name>
<organism evidence="1">
    <name type="scientific">Ovis aries</name>
    <name type="common">Sheep</name>
    <dbReference type="NCBI Taxonomy" id="9940"/>
    <lineage>
        <taxon>Eukaryota</taxon>
        <taxon>Metazoa</taxon>
        <taxon>Chordata</taxon>
        <taxon>Craniata</taxon>
        <taxon>Vertebrata</taxon>
        <taxon>Euteleostomi</taxon>
        <taxon>Mammalia</taxon>
        <taxon>Eutheria</taxon>
        <taxon>Laurasiatheria</taxon>
        <taxon>Artiodactyla</taxon>
        <taxon>Ruminantia</taxon>
        <taxon>Pecora</taxon>
        <taxon>Bovidae</taxon>
        <taxon>Caprinae</taxon>
        <taxon>Ovis</taxon>
    </lineage>
</organism>
<reference evidence="1" key="3">
    <citation type="submission" date="2025-09" db="UniProtKB">
        <authorList>
            <consortium name="Ensembl"/>
        </authorList>
    </citation>
    <scope>IDENTIFICATION</scope>
</reference>
<reference evidence="1" key="1">
    <citation type="submission" date="2020-11" db="EMBL/GenBank/DDBJ databases">
        <authorList>
            <person name="Davenport K.M."/>
            <person name="Bickhart D.M."/>
            <person name="Smith T.P.L."/>
            <person name="Murdoch B.M."/>
            <person name="Rosen B.D."/>
        </authorList>
    </citation>
    <scope>NUCLEOTIDE SEQUENCE [LARGE SCALE GENOMIC DNA]</scope>
    <source>
        <strain evidence="1">OAR_USU_Benz2616</strain>
    </source>
</reference>
<sequence length="456" mass="51461">MPPWFPASFCSLYIAMLTSLWLLSLFLPASCAQLLVTCAYKGLCQQALLSSNDVVLQCDHLQAYWYFSSFQGEDPFLVSSLPNIKKLPGGSLQLNKPQPSQTGLYRCEDNNTALVVEYEIDFQDVTMLHITHKGLGQNPLQNQSLSLGREEMVFTHWEPWQDCNRCGVPGERKRLGYCYIQESLENPMPCWLYLGDEKVWSSRLRPEMQVEACLVPCNESEELIQPFFTSDISKLGQSTNNVQLTCPLASIYRSDVSNSCLLQKDLCQHATAPRKVVVSAPDPAAGHCQPAPLPETPGHSQPRSCELQEGSFIDEEATAQRNAWGNPWPVFWEANNLSLTWKDQLSGKSISTIMDSSNGGSWLQVFQSAIYRCFVQRELMAQFNSKVNVDPLKFLSSENSKQQPEAEETQKENGNSVFKGLNVMMLVGMVLTVLGCLLKQFHFSRRRERNKMFLVK</sequence>
<accession>A0AC11ELG4</accession>